<dbReference type="Proteomes" id="UP001367676">
    <property type="component" value="Unassembled WGS sequence"/>
</dbReference>
<sequence length="123" mass="13644">MSSGRSMRRHPFGPLLLTSRTVEIGVRPEKWCVCDSGYTGKNCESKFVPCNPSPCENHGICKPLDSLKYECKCKSVSSRLRVGYGCVKLCNREDIIAAFGTEKLIVDSPSPASHHNSLKRELL</sequence>
<keyword evidence="1" id="KW-0245">EGF-like domain</keyword>
<dbReference type="PROSITE" id="PS50026">
    <property type="entry name" value="EGF_3"/>
    <property type="match status" value="1"/>
</dbReference>
<organism evidence="3 4">
    <name type="scientific">Parthenolecanium corni</name>
    <dbReference type="NCBI Taxonomy" id="536013"/>
    <lineage>
        <taxon>Eukaryota</taxon>
        <taxon>Metazoa</taxon>
        <taxon>Ecdysozoa</taxon>
        <taxon>Arthropoda</taxon>
        <taxon>Hexapoda</taxon>
        <taxon>Insecta</taxon>
        <taxon>Pterygota</taxon>
        <taxon>Neoptera</taxon>
        <taxon>Paraneoptera</taxon>
        <taxon>Hemiptera</taxon>
        <taxon>Sternorrhyncha</taxon>
        <taxon>Coccoidea</taxon>
        <taxon>Coccidae</taxon>
        <taxon>Parthenolecanium</taxon>
    </lineage>
</organism>
<protein>
    <recommendedName>
        <fullName evidence="2">EGF-like domain-containing protein</fullName>
    </recommendedName>
</protein>
<evidence type="ECO:0000256" key="1">
    <source>
        <dbReference type="PROSITE-ProRule" id="PRU00076"/>
    </source>
</evidence>
<evidence type="ECO:0000259" key="2">
    <source>
        <dbReference type="PROSITE" id="PS50026"/>
    </source>
</evidence>
<feature type="domain" description="EGF-like" evidence="2">
    <location>
        <begin position="46"/>
        <end position="87"/>
    </location>
</feature>
<name>A0AAN9TCN7_9HEMI</name>
<dbReference type="SUPFAM" id="SSF57184">
    <property type="entry name" value="Growth factor receptor domain"/>
    <property type="match status" value="1"/>
</dbReference>
<comment type="caution">
    <text evidence="3">The sequence shown here is derived from an EMBL/GenBank/DDBJ whole genome shotgun (WGS) entry which is preliminary data.</text>
</comment>
<proteinExistence type="predicted"/>
<comment type="caution">
    <text evidence="1">Lacks conserved residue(s) required for the propagation of feature annotation.</text>
</comment>
<dbReference type="AlphaFoldDB" id="A0AAN9TCN7"/>
<accession>A0AAN9TCN7</accession>
<dbReference type="EMBL" id="JBBCAQ010000034">
    <property type="protein sequence ID" value="KAK7580716.1"/>
    <property type="molecule type" value="Genomic_DNA"/>
</dbReference>
<keyword evidence="4" id="KW-1185">Reference proteome</keyword>
<reference evidence="3 4" key="1">
    <citation type="submission" date="2024-03" db="EMBL/GenBank/DDBJ databases">
        <title>Adaptation during the transition from Ophiocordyceps entomopathogen to insect associate is accompanied by gene loss and intensified selection.</title>
        <authorList>
            <person name="Ward C.M."/>
            <person name="Onetto C.A."/>
            <person name="Borneman A.R."/>
        </authorList>
    </citation>
    <scope>NUCLEOTIDE SEQUENCE [LARGE SCALE GENOMIC DNA]</scope>
    <source>
        <strain evidence="3">AWRI1</strain>
        <tissue evidence="3">Single Adult Female</tissue>
    </source>
</reference>
<evidence type="ECO:0000313" key="4">
    <source>
        <dbReference type="Proteomes" id="UP001367676"/>
    </source>
</evidence>
<dbReference type="InterPro" id="IPR009030">
    <property type="entry name" value="Growth_fac_rcpt_cys_sf"/>
</dbReference>
<dbReference type="Gene3D" id="2.10.25.10">
    <property type="entry name" value="Laminin"/>
    <property type="match status" value="1"/>
</dbReference>
<gene>
    <name evidence="3" type="ORF">V9T40_001345</name>
</gene>
<dbReference type="InterPro" id="IPR000742">
    <property type="entry name" value="EGF"/>
</dbReference>
<evidence type="ECO:0000313" key="3">
    <source>
        <dbReference type="EMBL" id="KAK7580716.1"/>
    </source>
</evidence>